<dbReference type="GO" id="GO:0005524">
    <property type="term" value="F:ATP binding"/>
    <property type="evidence" value="ECO:0007669"/>
    <property type="project" value="InterPro"/>
</dbReference>
<gene>
    <name evidence="2" type="ORF">FB45DRAFT_919391</name>
</gene>
<dbReference type="SUPFAM" id="SSF56112">
    <property type="entry name" value="Protein kinase-like (PK-like)"/>
    <property type="match status" value="1"/>
</dbReference>
<keyword evidence="2" id="KW-0808">Transferase</keyword>
<keyword evidence="2" id="KW-0418">Kinase</keyword>
<dbReference type="PROSITE" id="PS50011">
    <property type="entry name" value="PROTEIN_KINASE_DOM"/>
    <property type="match status" value="1"/>
</dbReference>
<dbReference type="GO" id="GO:0004674">
    <property type="term" value="F:protein serine/threonine kinase activity"/>
    <property type="evidence" value="ECO:0007669"/>
    <property type="project" value="TreeGrafter"/>
</dbReference>
<evidence type="ECO:0000313" key="3">
    <source>
        <dbReference type="Proteomes" id="UP001221142"/>
    </source>
</evidence>
<dbReference type="Gene3D" id="1.10.510.10">
    <property type="entry name" value="Transferase(Phosphotransferase) domain 1"/>
    <property type="match status" value="1"/>
</dbReference>
<comment type="caution">
    <text evidence="2">The sequence shown here is derived from an EMBL/GenBank/DDBJ whole genome shotgun (WGS) entry which is preliminary data.</text>
</comment>
<organism evidence="2 3">
    <name type="scientific">Roridomyces roridus</name>
    <dbReference type="NCBI Taxonomy" id="1738132"/>
    <lineage>
        <taxon>Eukaryota</taxon>
        <taxon>Fungi</taxon>
        <taxon>Dikarya</taxon>
        <taxon>Basidiomycota</taxon>
        <taxon>Agaricomycotina</taxon>
        <taxon>Agaricomycetes</taxon>
        <taxon>Agaricomycetidae</taxon>
        <taxon>Agaricales</taxon>
        <taxon>Marasmiineae</taxon>
        <taxon>Mycenaceae</taxon>
        <taxon>Roridomyces</taxon>
    </lineage>
</organism>
<proteinExistence type="predicted"/>
<dbReference type="Pfam" id="PF07714">
    <property type="entry name" value="PK_Tyr_Ser-Thr"/>
    <property type="match status" value="1"/>
</dbReference>
<dbReference type="InterPro" id="IPR000719">
    <property type="entry name" value="Prot_kinase_dom"/>
</dbReference>
<evidence type="ECO:0000259" key="1">
    <source>
        <dbReference type="PROSITE" id="PS50011"/>
    </source>
</evidence>
<dbReference type="InterPro" id="IPR001245">
    <property type="entry name" value="Ser-Thr/Tyr_kinase_cat_dom"/>
</dbReference>
<keyword evidence="3" id="KW-1185">Reference proteome</keyword>
<dbReference type="EMBL" id="JARKIF010000010">
    <property type="protein sequence ID" value="KAJ7628860.1"/>
    <property type="molecule type" value="Genomic_DNA"/>
</dbReference>
<accession>A0AAD7BRR4</accession>
<protein>
    <submittedName>
        <fullName evidence="2">Kinase-like domain-containing protein</fullName>
    </submittedName>
</protein>
<name>A0AAD7BRR4_9AGAR</name>
<evidence type="ECO:0000313" key="2">
    <source>
        <dbReference type="EMBL" id="KAJ7628860.1"/>
    </source>
</evidence>
<reference evidence="2" key="1">
    <citation type="submission" date="2023-03" db="EMBL/GenBank/DDBJ databases">
        <title>Massive genome expansion in bonnet fungi (Mycena s.s.) driven by repeated elements and novel gene families across ecological guilds.</title>
        <authorList>
            <consortium name="Lawrence Berkeley National Laboratory"/>
            <person name="Harder C.B."/>
            <person name="Miyauchi S."/>
            <person name="Viragh M."/>
            <person name="Kuo A."/>
            <person name="Thoen E."/>
            <person name="Andreopoulos B."/>
            <person name="Lu D."/>
            <person name="Skrede I."/>
            <person name="Drula E."/>
            <person name="Henrissat B."/>
            <person name="Morin E."/>
            <person name="Kohler A."/>
            <person name="Barry K."/>
            <person name="LaButti K."/>
            <person name="Morin E."/>
            <person name="Salamov A."/>
            <person name="Lipzen A."/>
            <person name="Mereny Z."/>
            <person name="Hegedus B."/>
            <person name="Baldrian P."/>
            <person name="Stursova M."/>
            <person name="Weitz H."/>
            <person name="Taylor A."/>
            <person name="Grigoriev I.V."/>
            <person name="Nagy L.G."/>
            <person name="Martin F."/>
            <person name="Kauserud H."/>
        </authorList>
    </citation>
    <scope>NUCLEOTIDE SEQUENCE</scope>
    <source>
        <strain evidence="2">9284</strain>
    </source>
</reference>
<dbReference type="InterPro" id="IPR051681">
    <property type="entry name" value="Ser/Thr_Kinases-Pseudokinases"/>
</dbReference>
<feature type="domain" description="Protein kinase" evidence="1">
    <location>
        <begin position="109"/>
        <end position="380"/>
    </location>
</feature>
<dbReference type="Proteomes" id="UP001221142">
    <property type="component" value="Unassembled WGS sequence"/>
</dbReference>
<dbReference type="PANTHER" id="PTHR44329">
    <property type="entry name" value="SERINE/THREONINE-PROTEIN KINASE TNNI3K-RELATED"/>
    <property type="match status" value="1"/>
</dbReference>
<dbReference type="InterPro" id="IPR011009">
    <property type="entry name" value="Kinase-like_dom_sf"/>
</dbReference>
<dbReference type="AlphaFoldDB" id="A0AAD7BRR4"/>
<sequence>MPGLCDSTSWPRDRPGCHKVEAETSPLVYERSLCQSDSLSEEDIVLEVFGPGRTHKSTVDIISPRPIRYVPTLLGPHTQVYETEPETARLSVTLRPSESESSSGEETFFGSAFLPDDGSFSSSITQFDRFPLLGGDIANLYRGSINHIEGQKIQVAIKLLRLIEDDPVEPGRVRKRLEREARVWGQMKHPNLHPFIGIYDIGAPFPALLSPFCKFGNIQNYLEKYPLANRNMLVQGVASGLKHLHEHGIVHGALKPQNILIDKRGVACISDFGVSTIINPNGFTLENCAYIAPELVVDPFGPRRTTGSDVYAFACLVFEISTAFETPRAVKDKLGGFMSFIAHHDAEIITWAMRSVLVLCWDPEPRQRPTMAAILTTPAFEAI</sequence>